<proteinExistence type="predicted"/>
<gene>
    <name evidence="1" type="ORF">C4D60_Mb04t34820</name>
</gene>
<reference evidence="1 2" key="1">
    <citation type="journal article" date="2019" name="Nat. Plants">
        <title>Genome sequencing of Musa balbisiana reveals subgenome evolution and function divergence in polyploid bananas.</title>
        <authorList>
            <person name="Yao X."/>
        </authorList>
    </citation>
    <scope>NUCLEOTIDE SEQUENCE [LARGE SCALE GENOMIC DNA]</scope>
    <source>
        <strain evidence="2">cv. DH-PKW</strain>
        <tissue evidence="1">Leaves</tissue>
    </source>
</reference>
<dbReference type="EMBL" id="PYDT01000001">
    <property type="protein sequence ID" value="THU74574.1"/>
    <property type="molecule type" value="Genomic_DNA"/>
</dbReference>
<dbReference type="Proteomes" id="UP000317650">
    <property type="component" value="Chromosome 4"/>
</dbReference>
<evidence type="ECO:0000313" key="2">
    <source>
        <dbReference type="Proteomes" id="UP000317650"/>
    </source>
</evidence>
<accession>A0A4S8KGT9</accession>
<evidence type="ECO:0000313" key="1">
    <source>
        <dbReference type="EMBL" id="THU74574.1"/>
    </source>
</evidence>
<keyword evidence="2" id="KW-1185">Reference proteome</keyword>
<name>A0A4S8KGT9_MUSBA</name>
<sequence length="172" mass="19486">MRRARQTTNLAAALNPTKIINTQPEIVMLHQQAESKSYGLNLEESGMTKRHINLLRVRRQTLTTQKGQLRVLQQHGDEHQYQVSKHSITAEAEESLKNSWSHHEACQRSIISLRLLSSVLINPTQSKTPNSFDAIKALEIALSAPNGRRPPEHPVAFRFTFLPDYVTKNSLS</sequence>
<organism evidence="1 2">
    <name type="scientific">Musa balbisiana</name>
    <name type="common">Banana</name>
    <dbReference type="NCBI Taxonomy" id="52838"/>
    <lineage>
        <taxon>Eukaryota</taxon>
        <taxon>Viridiplantae</taxon>
        <taxon>Streptophyta</taxon>
        <taxon>Embryophyta</taxon>
        <taxon>Tracheophyta</taxon>
        <taxon>Spermatophyta</taxon>
        <taxon>Magnoliopsida</taxon>
        <taxon>Liliopsida</taxon>
        <taxon>Zingiberales</taxon>
        <taxon>Musaceae</taxon>
        <taxon>Musa</taxon>
    </lineage>
</organism>
<dbReference type="AlphaFoldDB" id="A0A4S8KGT9"/>
<protein>
    <submittedName>
        <fullName evidence="1">Uncharacterized protein</fullName>
    </submittedName>
</protein>
<comment type="caution">
    <text evidence="1">The sequence shown here is derived from an EMBL/GenBank/DDBJ whole genome shotgun (WGS) entry which is preliminary data.</text>
</comment>